<organism evidence="3 4">
    <name type="scientific">Romanomermis culicivorax</name>
    <name type="common">Nematode worm</name>
    <dbReference type="NCBI Taxonomy" id="13658"/>
    <lineage>
        <taxon>Eukaryota</taxon>
        <taxon>Metazoa</taxon>
        <taxon>Ecdysozoa</taxon>
        <taxon>Nematoda</taxon>
        <taxon>Enoplea</taxon>
        <taxon>Dorylaimia</taxon>
        <taxon>Mermithida</taxon>
        <taxon>Mermithoidea</taxon>
        <taxon>Mermithidae</taxon>
        <taxon>Romanomermis</taxon>
    </lineage>
</organism>
<evidence type="ECO:0000256" key="1">
    <source>
        <dbReference type="SAM" id="MobiDB-lite"/>
    </source>
</evidence>
<keyword evidence="2" id="KW-0472">Membrane</keyword>
<dbReference type="Proteomes" id="UP000887565">
    <property type="component" value="Unplaced"/>
</dbReference>
<dbReference type="InterPro" id="IPR004345">
    <property type="entry name" value="TB2_DP1_HVA22"/>
</dbReference>
<feature type="transmembrane region" description="Helical" evidence="2">
    <location>
        <begin position="211"/>
        <end position="233"/>
    </location>
</feature>
<keyword evidence="2" id="KW-0812">Transmembrane</keyword>
<dbReference type="WBParaSite" id="nRc.2.0.1.t05679-RA">
    <property type="protein sequence ID" value="nRc.2.0.1.t05679-RA"/>
    <property type="gene ID" value="nRc.2.0.1.g05679"/>
</dbReference>
<evidence type="ECO:0000256" key="2">
    <source>
        <dbReference type="SAM" id="Phobius"/>
    </source>
</evidence>
<sequence>NSSNCLSPGSSSRNNAATDGDTTVVTPTTTPAAANKSIRWSHVIEFSIESGRKIWRHFYDQLKTNVLLMLSPILTAARSYGLTDDEARKTVITCIGLAIFLLIFGSSNVQRFISGLLVVPYALLRTSRLLFKDRNPEIREVKQWLLFWAIYAEIELVEFVLLFVIPFYWSIKTYFFLVLCTPPFELCKFWYEHYVENAPNGDNRNRYAKSIGLLLMTIPLPIGLLSLFSTLWIG</sequence>
<name>A0A915HUV5_ROMCU</name>
<protein>
    <submittedName>
        <fullName evidence="4">Receptor expression-enhancing protein</fullName>
    </submittedName>
</protein>
<feature type="transmembrane region" description="Helical" evidence="2">
    <location>
        <begin position="145"/>
        <end position="168"/>
    </location>
</feature>
<dbReference type="AlphaFoldDB" id="A0A915HUV5"/>
<evidence type="ECO:0000313" key="3">
    <source>
        <dbReference type="Proteomes" id="UP000887565"/>
    </source>
</evidence>
<accession>A0A915HUV5</accession>
<evidence type="ECO:0000313" key="4">
    <source>
        <dbReference type="WBParaSite" id="nRc.2.0.1.t05679-RA"/>
    </source>
</evidence>
<proteinExistence type="predicted"/>
<keyword evidence="2" id="KW-1133">Transmembrane helix</keyword>
<dbReference type="Pfam" id="PF03134">
    <property type="entry name" value="TB2_DP1_HVA22"/>
    <property type="match status" value="1"/>
</dbReference>
<feature type="region of interest" description="Disordered" evidence="1">
    <location>
        <begin position="1"/>
        <end position="28"/>
    </location>
</feature>
<keyword evidence="3" id="KW-1185">Reference proteome</keyword>
<feature type="transmembrane region" description="Helical" evidence="2">
    <location>
        <begin position="95"/>
        <end position="124"/>
    </location>
</feature>
<reference evidence="4" key="1">
    <citation type="submission" date="2022-11" db="UniProtKB">
        <authorList>
            <consortium name="WormBaseParasite"/>
        </authorList>
    </citation>
    <scope>IDENTIFICATION</scope>
</reference>